<sequence length="546" mass="55696">MEPTSSPDNARSNRGLARFWPVHREGEDEATAPDSTEMPATRSGETASETEMVALGSRRATEPEPSAPSEDEPAETPAAAGDTPAAASRPEPATLSAPLSPAAPAGQHGLPDRDPDHSGPGEDEKDDAPAVESARATPWDPDAGTFGGFGLGGRNGRFLFGGRNPLEPRPAGLNGHSHGGTNGSASTVEGPGQAAEHDQNGHDENGHDENGRDDMNGRIPTTGDNGSAPVSGPSGATGWASVPTSKHPTVSPTSGAPTSGAPVSSAPVSPASPGSPAPGLGFGGSYGEPPSYTPALPDPASGPVSGVPAPRAASASIPVPAAPLSKPPATSSTTFGGDGGRSATTFGGDTGSKSPATFGGDGGSPSPATFSDLGTKPPATFGDLGTKPPAAFDGDGGDKPAAGFRAVPAADEDAPPLPRRSASLEDAEPARRGRRAAPEEPEERHEEAPLRPGDVAEGHIAFWDEDAVRHFRAAWHEVKAEFVDDPETALTRAHDLLTDAVNELTEALLAERDELDPLRGNKTPDTESMRMAMRGYREFLDRILAL</sequence>
<dbReference type="Proteomes" id="UP000609879">
    <property type="component" value="Unassembled WGS sequence"/>
</dbReference>
<proteinExistence type="predicted"/>
<organism evidence="2 3">
    <name type="scientific">Paractinoplanes deccanensis</name>
    <dbReference type="NCBI Taxonomy" id="113561"/>
    <lineage>
        <taxon>Bacteria</taxon>
        <taxon>Bacillati</taxon>
        <taxon>Actinomycetota</taxon>
        <taxon>Actinomycetes</taxon>
        <taxon>Micromonosporales</taxon>
        <taxon>Micromonosporaceae</taxon>
        <taxon>Paractinoplanes</taxon>
    </lineage>
</organism>
<protein>
    <submittedName>
        <fullName evidence="2">Uncharacterized protein</fullName>
    </submittedName>
</protein>
<feature type="compositionally biased region" description="Low complexity" evidence="1">
    <location>
        <begin position="254"/>
        <end position="279"/>
    </location>
</feature>
<feature type="region of interest" description="Disordered" evidence="1">
    <location>
        <begin position="1"/>
        <end position="456"/>
    </location>
</feature>
<accession>A0ABQ3YGP6</accession>
<feature type="compositionally biased region" description="Low complexity" evidence="1">
    <location>
        <begin position="75"/>
        <end position="105"/>
    </location>
</feature>
<keyword evidence="3" id="KW-1185">Reference proteome</keyword>
<evidence type="ECO:0000256" key="1">
    <source>
        <dbReference type="SAM" id="MobiDB-lite"/>
    </source>
</evidence>
<feature type="compositionally biased region" description="Basic and acidic residues" evidence="1">
    <location>
        <begin position="195"/>
        <end position="216"/>
    </location>
</feature>
<evidence type="ECO:0000313" key="2">
    <source>
        <dbReference type="EMBL" id="GID79168.1"/>
    </source>
</evidence>
<feature type="compositionally biased region" description="Low complexity" evidence="1">
    <location>
        <begin position="307"/>
        <end position="323"/>
    </location>
</feature>
<feature type="compositionally biased region" description="Polar residues" evidence="1">
    <location>
        <begin position="242"/>
        <end position="253"/>
    </location>
</feature>
<feature type="compositionally biased region" description="Basic and acidic residues" evidence="1">
    <location>
        <begin position="110"/>
        <end position="122"/>
    </location>
</feature>
<dbReference type="EMBL" id="BOMI01000161">
    <property type="protein sequence ID" value="GID79168.1"/>
    <property type="molecule type" value="Genomic_DNA"/>
</dbReference>
<dbReference type="RefSeq" id="WP_203775020.1">
    <property type="nucleotide sequence ID" value="NZ_BAAABO010000057.1"/>
</dbReference>
<name>A0ABQ3YGP6_9ACTN</name>
<gene>
    <name evidence="2" type="ORF">Ade02nite_78090</name>
</gene>
<evidence type="ECO:0000313" key="3">
    <source>
        <dbReference type="Proteomes" id="UP000609879"/>
    </source>
</evidence>
<comment type="caution">
    <text evidence="2">The sequence shown here is derived from an EMBL/GenBank/DDBJ whole genome shotgun (WGS) entry which is preliminary data.</text>
</comment>
<feature type="compositionally biased region" description="Polar residues" evidence="1">
    <location>
        <begin position="1"/>
        <end position="12"/>
    </location>
</feature>
<reference evidence="2 3" key="1">
    <citation type="submission" date="2021-01" db="EMBL/GenBank/DDBJ databases">
        <title>Whole genome shotgun sequence of Actinoplanes deccanensis NBRC 13994.</title>
        <authorList>
            <person name="Komaki H."/>
            <person name="Tamura T."/>
        </authorList>
    </citation>
    <scope>NUCLEOTIDE SEQUENCE [LARGE SCALE GENOMIC DNA]</scope>
    <source>
        <strain evidence="2 3">NBRC 13994</strain>
    </source>
</reference>
<feature type="compositionally biased region" description="Gly residues" evidence="1">
    <location>
        <begin position="145"/>
        <end position="155"/>
    </location>
</feature>
<feature type="compositionally biased region" description="Basic and acidic residues" evidence="1">
    <location>
        <begin position="428"/>
        <end position="456"/>
    </location>
</feature>
<feature type="compositionally biased region" description="Polar residues" evidence="1">
    <location>
        <begin position="342"/>
        <end position="355"/>
    </location>
</feature>